<protein>
    <submittedName>
        <fullName evidence="1">Uncharacterized protein</fullName>
    </submittedName>
</protein>
<dbReference type="PATRIC" id="fig|1476583.3.peg.1219"/>
<proteinExistence type="predicted"/>
<dbReference type="Proteomes" id="UP000020492">
    <property type="component" value="Unassembled WGS sequence"/>
</dbReference>
<evidence type="ECO:0000313" key="2">
    <source>
        <dbReference type="Proteomes" id="UP000020492"/>
    </source>
</evidence>
<organism evidence="1 2">
    <name type="scientific">Deinococcus phoenicis</name>
    <dbReference type="NCBI Taxonomy" id="1476583"/>
    <lineage>
        <taxon>Bacteria</taxon>
        <taxon>Thermotogati</taxon>
        <taxon>Deinococcota</taxon>
        <taxon>Deinococci</taxon>
        <taxon>Deinococcales</taxon>
        <taxon>Deinococcaceae</taxon>
        <taxon>Deinococcus</taxon>
    </lineage>
</organism>
<sequence>MTQYATPSPRVPDGTYTFTRVNVYGPSTPVTVVVHDGSLFAYVTGTISCPAHLLAEQQEGVFAELRKEARYGMVKRVREEWEVAA</sequence>
<keyword evidence="2" id="KW-1185">Reference proteome</keyword>
<evidence type="ECO:0000313" key="1">
    <source>
        <dbReference type="EMBL" id="EYB68855.1"/>
    </source>
</evidence>
<dbReference type="RefSeq" id="WP_034355390.1">
    <property type="nucleotide sequence ID" value="NZ_JHAC01000017.1"/>
</dbReference>
<dbReference type="OrthoDB" id="9853997at2"/>
<comment type="caution">
    <text evidence="1">The sequence shown here is derived from an EMBL/GenBank/DDBJ whole genome shotgun (WGS) entry which is preliminary data.</text>
</comment>
<dbReference type="EMBL" id="JHAC01000017">
    <property type="protein sequence ID" value="EYB68855.1"/>
    <property type="molecule type" value="Genomic_DNA"/>
</dbReference>
<reference evidence="1 2" key="1">
    <citation type="submission" date="2014-03" db="EMBL/GenBank/DDBJ databases">
        <title>Draft genome sequence of Deinococcus phoenicis 1P10ME.</title>
        <authorList>
            <person name="Stepanov V.G."/>
            <person name="Vaishampayan P."/>
            <person name="Venkateswaran K."/>
            <person name="Fox G.E."/>
        </authorList>
    </citation>
    <scope>NUCLEOTIDE SEQUENCE [LARGE SCALE GENOMIC DNA]</scope>
    <source>
        <strain evidence="1 2">1P10ME</strain>
    </source>
</reference>
<gene>
    <name evidence="1" type="ORF">DEIPH_ctg017orf0234</name>
</gene>
<accession>A0A016QRT3</accession>
<name>A0A016QRT3_9DEIO</name>
<dbReference type="AlphaFoldDB" id="A0A016QRT3"/>